<dbReference type="eggNOG" id="KOG3961">
    <property type="taxonomic scope" value="Eukaryota"/>
</dbReference>
<dbReference type="EnsemblProtists" id="PYU1_T011184">
    <property type="protein sequence ID" value="PYU1_T011184"/>
    <property type="gene ID" value="PYU1_G011159"/>
</dbReference>
<evidence type="ECO:0000256" key="1">
    <source>
        <dbReference type="SAM" id="MobiDB-lite"/>
    </source>
</evidence>
<dbReference type="STRING" id="431595.K3X1T5"/>
<organism evidence="2 3">
    <name type="scientific">Globisporangium ultimum (strain ATCC 200006 / CBS 805.95 / DAOM BR144)</name>
    <name type="common">Pythium ultimum</name>
    <dbReference type="NCBI Taxonomy" id="431595"/>
    <lineage>
        <taxon>Eukaryota</taxon>
        <taxon>Sar</taxon>
        <taxon>Stramenopiles</taxon>
        <taxon>Oomycota</taxon>
        <taxon>Peronosporomycetes</taxon>
        <taxon>Pythiales</taxon>
        <taxon>Pythiaceae</taxon>
        <taxon>Globisporangium</taxon>
    </lineage>
</organism>
<proteinExistence type="predicted"/>
<dbReference type="EMBL" id="GL376606">
    <property type="status" value="NOT_ANNOTATED_CDS"/>
    <property type="molecule type" value="Genomic_DNA"/>
</dbReference>
<feature type="compositionally biased region" description="Low complexity" evidence="1">
    <location>
        <begin position="13"/>
        <end position="25"/>
    </location>
</feature>
<evidence type="ECO:0008006" key="4">
    <source>
        <dbReference type="Google" id="ProtNLM"/>
    </source>
</evidence>
<dbReference type="PANTHER" id="PTHR21207">
    <property type="entry name" value="PARKIN COREGULATED GENE PROTEIN PARK2 COREGULATED"/>
    <property type="match status" value="1"/>
</dbReference>
<protein>
    <recommendedName>
        <fullName evidence="4">PACRG-like protein</fullName>
    </recommendedName>
</protein>
<dbReference type="VEuPathDB" id="FungiDB:PYU1_G011159"/>
<reference evidence="2" key="3">
    <citation type="submission" date="2015-02" db="UniProtKB">
        <authorList>
            <consortium name="EnsemblProtists"/>
        </authorList>
    </citation>
    <scope>IDENTIFICATION</scope>
    <source>
        <strain evidence="2">DAOM BR144</strain>
    </source>
</reference>
<reference evidence="3" key="2">
    <citation type="submission" date="2010-04" db="EMBL/GenBank/DDBJ databases">
        <authorList>
            <person name="Buell R."/>
            <person name="Hamilton J."/>
            <person name="Hostetler J."/>
        </authorList>
    </citation>
    <scope>NUCLEOTIDE SEQUENCE [LARGE SCALE GENOMIC DNA]</scope>
    <source>
        <strain evidence="3">DAOM:BR144</strain>
    </source>
</reference>
<feature type="region of interest" description="Disordered" evidence="1">
    <location>
        <begin position="1"/>
        <end position="62"/>
    </location>
</feature>
<dbReference type="PANTHER" id="PTHR21207:SF1">
    <property type="entry name" value="PACRG-LIKE PROTEIN"/>
    <property type="match status" value="1"/>
</dbReference>
<dbReference type="InParanoid" id="K3X1T5"/>
<accession>K3X1T5</accession>
<dbReference type="Proteomes" id="UP000019132">
    <property type="component" value="Unassembled WGS sequence"/>
</dbReference>
<evidence type="ECO:0000313" key="3">
    <source>
        <dbReference type="Proteomes" id="UP000019132"/>
    </source>
</evidence>
<dbReference type="OMA" id="HKLQWEC"/>
<dbReference type="AlphaFoldDB" id="K3X1T5"/>
<dbReference type="Pfam" id="PF10274">
    <property type="entry name" value="ParcG"/>
    <property type="match status" value="1"/>
</dbReference>
<keyword evidence="3" id="KW-1185">Reference proteome</keyword>
<reference evidence="3" key="1">
    <citation type="journal article" date="2010" name="Genome Biol.">
        <title>Genome sequence of the necrotrophic plant pathogen Pythium ultimum reveals original pathogenicity mechanisms and effector repertoire.</title>
        <authorList>
            <person name="Levesque C.A."/>
            <person name="Brouwer H."/>
            <person name="Cano L."/>
            <person name="Hamilton J.P."/>
            <person name="Holt C."/>
            <person name="Huitema E."/>
            <person name="Raffaele S."/>
            <person name="Robideau G.P."/>
            <person name="Thines M."/>
            <person name="Win J."/>
            <person name="Zerillo M.M."/>
            <person name="Beakes G.W."/>
            <person name="Boore J.L."/>
            <person name="Busam D."/>
            <person name="Dumas B."/>
            <person name="Ferriera S."/>
            <person name="Fuerstenberg S.I."/>
            <person name="Gachon C.M."/>
            <person name="Gaulin E."/>
            <person name="Govers F."/>
            <person name="Grenville-Briggs L."/>
            <person name="Horner N."/>
            <person name="Hostetler J."/>
            <person name="Jiang R.H."/>
            <person name="Johnson J."/>
            <person name="Krajaejun T."/>
            <person name="Lin H."/>
            <person name="Meijer H.J."/>
            <person name="Moore B."/>
            <person name="Morris P."/>
            <person name="Phuntmart V."/>
            <person name="Puiu D."/>
            <person name="Shetty J."/>
            <person name="Stajich J.E."/>
            <person name="Tripathy S."/>
            <person name="Wawra S."/>
            <person name="van West P."/>
            <person name="Whitty B.R."/>
            <person name="Coutinho P.M."/>
            <person name="Henrissat B."/>
            <person name="Martin F."/>
            <person name="Thomas P.D."/>
            <person name="Tyler B.M."/>
            <person name="De Vries R.P."/>
            <person name="Kamoun S."/>
            <person name="Yandell M."/>
            <person name="Tisserat N."/>
            <person name="Buell C.R."/>
        </authorList>
    </citation>
    <scope>NUCLEOTIDE SEQUENCE</scope>
    <source>
        <strain evidence="3">DAOM:BR144</strain>
    </source>
</reference>
<name>K3X1T5_GLOUD</name>
<evidence type="ECO:0000313" key="2">
    <source>
        <dbReference type="EnsemblProtists" id="PYU1_T011184"/>
    </source>
</evidence>
<dbReference type="InterPro" id="IPR019399">
    <property type="entry name" value="Parkin_co-regulated_protein"/>
</dbReference>
<sequence>MKKEEAPAKKTSARSSSSSSSSSRSYDTPVASKQQKPETITARARKDIKTPPSGNPTTTASAPAGIAAKATKTHPLPSAALHKHKQAAVFTSGKRKHKTNFGSAYDSGSIPCRINHGSIKNALQWTKAPETLDFNPLLITCVEGFQEVEHPFVFLARTAFKDLMNTPDAGENAIAVLPQVIPPLRIALMAKEDDIFLTALEATRILSDAVENEMNVYLPKLTQQIHRKLLTKQLRAEVEDTLATLERNGGKEALAIIRSKIPTYVSVN</sequence>
<dbReference type="HOGENOM" id="CLU_070957_0_0_1"/>